<evidence type="ECO:0000313" key="8">
    <source>
        <dbReference type="EMBL" id="GGP44319.1"/>
    </source>
</evidence>
<gene>
    <name evidence="8" type="ORF">GCM10010185_15040</name>
</gene>
<dbReference type="Pfam" id="PF00005">
    <property type="entry name" value="ABC_tran"/>
    <property type="match status" value="1"/>
</dbReference>
<dbReference type="RefSeq" id="WP_189222342.1">
    <property type="nucleotide sequence ID" value="NZ_BMRG01000002.1"/>
</dbReference>
<evidence type="ECO:0000313" key="9">
    <source>
        <dbReference type="Proteomes" id="UP000639606"/>
    </source>
</evidence>
<comment type="caution">
    <text evidence="8">The sequence shown here is derived from an EMBL/GenBank/DDBJ whole genome shotgun (WGS) entry which is preliminary data.</text>
</comment>
<keyword evidence="9" id="KW-1185">Reference proteome</keyword>
<keyword evidence="5 8" id="KW-0067">ATP-binding</keyword>
<reference evidence="8" key="2">
    <citation type="submission" date="2020-09" db="EMBL/GenBank/DDBJ databases">
        <authorList>
            <person name="Sun Q."/>
            <person name="Ohkuma M."/>
        </authorList>
    </citation>
    <scope>NUCLEOTIDE SEQUENCE</scope>
    <source>
        <strain evidence="8">JCM 3313</strain>
    </source>
</reference>
<dbReference type="PANTHER" id="PTHR42711">
    <property type="entry name" value="ABC TRANSPORTER ATP-BINDING PROTEIN"/>
    <property type="match status" value="1"/>
</dbReference>
<comment type="similarity">
    <text evidence="2">Belongs to the ABC transporter superfamily.</text>
</comment>
<evidence type="ECO:0000259" key="7">
    <source>
        <dbReference type="PROSITE" id="PS50893"/>
    </source>
</evidence>
<sequence>MGVRVSDLTRTYHRGKGWRPRGAEVTALAGLSLEVPTGEVHGLLGPNGAGKTTLCKVLSTILLPSSGSAAVLGHDVVAEAALVRPLLGIVFGGERGLYWKLSGRQNLRYWAALYKLPDDVARRRADELLERLGLTAKADDLVETYSRGMKQRLHLARGLIGDPKVVLFDEPTTGMDPVAAHDFRGLIGELRDEGRTILITTHDMAEAEEVCDRVTLIDKGRVLATETPRGLARMSARHRWVEADEAEVDVRHLPGVVEVARRDGVLRVRTDGDASARAVLDFLLDNGVRSVRAAPPTLEEVYLEIIGSRGMGV</sequence>
<organism evidence="8 9">
    <name type="scientific">Saccharothrix coeruleofusca</name>
    <dbReference type="NCBI Taxonomy" id="33919"/>
    <lineage>
        <taxon>Bacteria</taxon>
        <taxon>Bacillati</taxon>
        <taxon>Actinomycetota</taxon>
        <taxon>Actinomycetes</taxon>
        <taxon>Pseudonocardiales</taxon>
        <taxon>Pseudonocardiaceae</taxon>
        <taxon>Saccharothrix</taxon>
    </lineage>
</organism>
<dbReference type="InterPro" id="IPR025302">
    <property type="entry name" value="DrrA1/2-like_C"/>
</dbReference>
<feature type="domain" description="ABC transporter" evidence="7">
    <location>
        <begin position="3"/>
        <end position="244"/>
    </location>
</feature>
<keyword evidence="3" id="KW-0813">Transport</keyword>
<dbReference type="Pfam" id="PF13732">
    <property type="entry name" value="DrrA1-3_C"/>
    <property type="match status" value="1"/>
</dbReference>
<dbReference type="InterPro" id="IPR050763">
    <property type="entry name" value="ABC_transporter_ATP-binding"/>
</dbReference>
<dbReference type="PANTHER" id="PTHR42711:SF5">
    <property type="entry name" value="ABC TRANSPORTER ATP-BINDING PROTEIN NATA"/>
    <property type="match status" value="1"/>
</dbReference>
<dbReference type="InterPro" id="IPR003439">
    <property type="entry name" value="ABC_transporter-like_ATP-bd"/>
</dbReference>
<dbReference type="GO" id="GO:0016887">
    <property type="term" value="F:ATP hydrolysis activity"/>
    <property type="evidence" value="ECO:0007669"/>
    <property type="project" value="InterPro"/>
</dbReference>
<dbReference type="InterPro" id="IPR027417">
    <property type="entry name" value="P-loop_NTPase"/>
</dbReference>
<dbReference type="SUPFAM" id="SSF52540">
    <property type="entry name" value="P-loop containing nucleoside triphosphate hydrolases"/>
    <property type="match status" value="1"/>
</dbReference>
<evidence type="ECO:0000256" key="3">
    <source>
        <dbReference type="ARBA" id="ARBA00022448"/>
    </source>
</evidence>
<comment type="subcellular location">
    <subcellularLocation>
        <location evidence="1">Cell membrane</location>
        <topology evidence="1">Peripheral membrane protein</topology>
    </subcellularLocation>
</comment>
<evidence type="ECO:0000256" key="4">
    <source>
        <dbReference type="ARBA" id="ARBA00022741"/>
    </source>
</evidence>
<proteinExistence type="inferred from homology"/>
<dbReference type="InterPro" id="IPR003593">
    <property type="entry name" value="AAA+_ATPase"/>
</dbReference>
<dbReference type="SMART" id="SM00382">
    <property type="entry name" value="AAA"/>
    <property type="match status" value="1"/>
</dbReference>
<dbReference type="AlphaFoldDB" id="A0A918ALA6"/>
<keyword evidence="6" id="KW-0046">Antibiotic resistance</keyword>
<dbReference type="Gene3D" id="3.40.50.300">
    <property type="entry name" value="P-loop containing nucleotide triphosphate hydrolases"/>
    <property type="match status" value="1"/>
</dbReference>
<dbReference type="PROSITE" id="PS50893">
    <property type="entry name" value="ABC_TRANSPORTER_2"/>
    <property type="match status" value="1"/>
</dbReference>
<protein>
    <submittedName>
        <fullName evidence="8">Daunorubicin resistance protein DrrA family ABC transporter ATP-binding protein</fullName>
    </submittedName>
</protein>
<dbReference type="GO" id="GO:0005524">
    <property type="term" value="F:ATP binding"/>
    <property type="evidence" value="ECO:0007669"/>
    <property type="project" value="UniProtKB-KW"/>
</dbReference>
<evidence type="ECO:0000256" key="1">
    <source>
        <dbReference type="ARBA" id="ARBA00004202"/>
    </source>
</evidence>
<dbReference type="GO" id="GO:0046677">
    <property type="term" value="P:response to antibiotic"/>
    <property type="evidence" value="ECO:0007669"/>
    <property type="project" value="UniProtKB-KW"/>
</dbReference>
<evidence type="ECO:0000256" key="6">
    <source>
        <dbReference type="ARBA" id="ARBA00023251"/>
    </source>
</evidence>
<evidence type="ECO:0000256" key="5">
    <source>
        <dbReference type="ARBA" id="ARBA00022840"/>
    </source>
</evidence>
<name>A0A918ALA6_9PSEU</name>
<evidence type="ECO:0000256" key="2">
    <source>
        <dbReference type="ARBA" id="ARBA00005417"/>
    </source>
</evidence>
<accession>A0A918ALA6</accession>
<dbReference type="EMBL" id="BMRG01000002">
    <property type="protein sequence ID" value="GGP44319.1"/>
    <property type="molecule type" value="Genomic_DNA"/>
</dbReference>
<dbReference type="Proteomes" id="UP000639606">
    <property type="component" value="Unassembled WGS sequence"/>
</dbReference>
<dbReference type="CDD" id="cd03230">
    <property type="entry name" value="ABC_DR_subfamily_A"/>
    <property type="match status" value="1"/>
</dbReference>
<reference evidence="8" key="1">
    <citation type="journal article" date="2014" name="Int. J. Syst. Evol. Microbiol.">
        <title>Complete genome sequence of Corynebacterium casei LMG S-19264T (=DSM 44701T), isolated from a smear-ripened cheese.</title>
        <authorList>
            <consortium name="US DOE Joint Genome Institute (JGI-PGF)"/>
            <person name="Walter F."/>
            <person name="Albersmeier A."/>
            <person name="Kalinowski J."/>
            <person name="Ruckert C."/>
        </authorList>
    </citation>
    <scope>NUCLEOTIDE SEQUENCE</scope>
    <source>
        <strain evidence="8">JCM 3313</strain>
    </source>
</reference>
<keyword evidence="4" id="KW-0547">Nucleotide-binding</keyword>
<dbReference type="GO" id="GO:0005886">
    <property type="term" value="C:plasma membrane"/>
    <property type="evidence" value="ECO:0007669"/>
    <property type="project" value="UniProtKB-SubCell"/>
</dbReference>